<evidence type="ECO:0000313" key="8">
    <source>
        <dbReference type="Proteomes" id="UP000594261"/>
    </source>
</evidence>
<dbReference type="InterPro" id="IPR006514">
    <property type="entry name" value="IRX15/GXM/AGM"/>
</dbReference>
<evidence type="ECO:0000259" key="6">
    <source>
        <dbReference type="Pfam" id="PF14543"/>
    </source>
</evidence>
<dbReference type="Pfam" id="PF14543">
    <property type="entry name" value="TAXi_N"/>
    <property type="match status" value="1"/>
</dbReference>
<proteinExistence type="inferred from homology"/>
<evidence type="ECO:0000256" key="2">
    <source>
        <dbReference type="ARBA" id="ARBA00007447"/>
    </source>
</evidence>
<protein>
    <recommendedName>
        <fullName evidence="6">Xylanase inhibitor N-terminal domain-containing protein</fullName>
    </recommendedName>
</protein>
<name>A0A7N2KUF2_QUELO</name>
<evidence type="ECO:0000256" key="4">
    <source>
        <dbReference type="ARBA" id="ARBA00022989"/>
    </source>
</evidence>
<evidence type="ECO:0000313" key="7">
    <source>
        <dbReference type="EnsemblPlants" id="QL02p018426:mrna"/>
    </source>
</evidence>
<comment type="subcellular location">
    <subcellularLocation>
        <location evidence="1">Golgi apparatus membrane</location>
        <topology evidence="1">Single-pass membrane protein</topology>
    </subcellularLocation>
</comment>
<reference evidence="8" key="1">
    <citation type="journal article" date="2016" name="G3 (Bethesda)">
        <title>First Draft Assembly and Annotation of the Genome of a California Endemic Oak Quercus lobata Nee (Fagaceae).</title>
        <authorList>
            <person name="Sork V.L."/>
            <person name="Fitz-Gibbon S.T."/>
            <person name="Puiu D."/>
            <person name="Crepeau M."/>
            <person name="Gugger P.F."/>
            <person name="Sherman R."/>
            <person name="Stevens K."/>
            <person name="Langley C.H."/>
            <person name="Pellegrini M."/>
            <person name="Salzberg S.L."/>
        </authorList>
    </citation>
    <scope>NUCLEOTIDE SEQUENCE [LARGE SCALE GENOMIC DNA]</scope>
    <source>
        <strain evidence="8">cv. SW786</strain>
    </source>
</reference>
<dbReference type="AlphaFoldDB" id="A0A7N2KUF2"/>
<dbReference type="EnsemblPlants" id="QL02p018426:mrna">
    <property type="protein sequence ID" value="QL02p018426:mrna"/>
    <property type="gene ID" value="QL02p018426"/>
</dbReference>
<accession>A0A7N2KUF2</accession>
<keyword evidence="5" id="KW-0472">Membrane</keyword>
<keyword evidence="8" id="KW-1185">Reference proteome</keyword>
<dbReference type="SUPFAM" id="SSF50630">
    <property type="entry name" value="Acid proteases"/>
    <property type="match status" value="1"/>
</dbReference>
<keyword evidence="3" id="KW-0812">Transmembrane</keyword>
<reference evidence="7" key="2">
    <citation type="submission" date="2021-01" db="UniProtKB">
        <authorList>
            <consortium name="EnsemblPlants"/>
        </authorList>
    </citation>
    <scope>IDENTIFICATION</scope>
</reference>
<dbReference type="PANTHER" id="PTHR31444">
    <property type="entry name" value="OS11G0490100 PROTEIN"/>
    <property type="match status" value="1"/>
</dbReference>
<evidence type="ECO:0000256" key="1">
    <source>
        <dbReference type="ARBA" id="ARBA00004194"/>
    </source>
</evidence>
<dbReference type="InterPro" id="IPR021109">
    <property type="entry name" value="Peptidase_aspartic_dom_sf"/>
</dbReference>
<dbReference type="InParanoid" id="A0A7N2KUF2"/>
<dbReference type="InterPro" id="IPR032861">
    <property type="entry name" value="TAXi_N"/>
</dbReference>
<dbReference type="Pfam" id="PF21729">
    <property type="entry name" value="IRX15_IRX15L_GXM"/>
    <property type="match status" value="1"/>
</dbReference>
<sequence>MWTSLNPRGKTVFLKEDPKWFQTVLKDSSYLKANTVKYRTQLSQADDLLSSYSSEHPCSSFDAYLRCNTWCRLVLENLPYEVYETKWDLIMIETPRGYFVEEQDGNKLRESQATTLPDNSGLTIGMGIYIVTVGLGTPKTDQKLAFDTGSPRKCSTNSQCVYNKHYNDKSYTVGYFSKKRLTITSDVVDNFIFGCGQTNESLFGGIAGLLGLGRSQVSLCTTSCTKVQEVFLILSSFHN</sequence>
<evidence type="ECO:0000256" key="5">
    <source>
        <dbReference type="ARBA" id="ARBA00023136"/>
    </source>
</evidence>
<comment type="similarity">
    <text evidence="2">Belongs to the peptidase A1 family.</text>
</comment>
<keyword evidence="4" id="KW-1133">Transmembrane helix</keyword>
<dbReference type="Gene3D" id="2.40.70.10">
    <property type="entry name" value="Acid Proteases"/>
    <property type="match status" value="1"/>
</dbReference>
<feature type="domain" description="Xylanase inhibitor N-terminal" evidence="6">
    <location>
        <begin position="151"/>
        <end position="231"/>
    </location>
</feature>
<dbReference type="Proteomes" id="UP000594261">
    <property type="component" value="Chromosome 2"/>
</dbReference>
<dbReference type="GO" id="GO:0045492">
    <property type="term" value="P:xylan biosynthetic process"/>
    <property type="evidence" value="ECO:0007669"/>
    <property type="project" value="InterPro"/>
</dbReference>
<organism evidence="7 8">
    <name type="scientific">Quercus lobata</name>
    <name type="common">Valley oak</name>
    <dbReference type="NCBI Taxonomy" id="97700"/>
    <lineage>
        <taxon>Eukaryota</taxon>
        <taxon>Viridiplantae</taxon>
        <taxon>Streptophyta</taxon>
        <taxon>Embryophyta</taxon>
        <taxon>Tracheophyta</taxon>
        <taxon>Spermatophyta</taxon>
        <taxon>Magnoliopsida</taxon>
        <taxon>eudicotyledons</taxon>
        <taxon>Gunneridae</taxon>
        <taxon>Pentapetalae</taxon>
        <taxon>rosids</taxon>
        <taxon>fabids</taxon>
        <taxon>Fagales</taxon>
        <taxon>Fagaceae</taxon>
        <taxon>Quercus</taxon>
    </lineage>
</organism>
<dbReference type="Gramene" id="QL02p018426:mrna">
    <property type="protein sequence ID" value="QL02p018426:mrna"/>
    <property type="gene ID" value="QL02p018426"/>
</dbReference>
<evidence type="ECO:0000256" key="3">
    <source>
        <dbReference type="ARBA" id="ARBA00022692"/>
    </source>
</evidence>
<dbReference type="GO" id="GO:0000139">
    <property type="term" value="C:Golgi membrane"/>
    <property type="evidence" value="ECO:0007669"/>
    <property type="project" value="UniProtKB-SubCell"/>
</dbReference>